<keyword evidence="3" id="KW-1185">Reference proteome</keyword>
<evidence type="ECO:0000313" key="3">
    <source>
        <dbReference type="Proteomes" id="UP000007841"/>
    </source>
</evidence>
<accession>A0A0H3GVA5</accession>
<evidence type="ECO:0000256" key="1">
    <source>
        <dbReference type="SAM" id="Phobius"/>
    </source>
</evidence>
<evidence type="ECO:0000313" key="2">
    <source>
        <dbReference type="EMBL" id="AEW60609.1"/>
    </source>
</evidence>
<keyword evidence="1" id="KW-0472">Membrane</keyword>
<proteinExistence type="predicted"/>
<dbReference type="Gene3D" id="3.40.50.1820">
    <property type="entry name" value="alpha/beta hydrolase"/>
    <property type="match status" value="1"/>
</dbReference>
<gene>
    <name evidence="2" type="ordered locus">KPHS_19110</name>
</gene>
<dbReference type="RefSeq" id="WP_004217678.1">
    <property type="nucleotide sequence ID" value="NC_016845.1"/>
</dbReference>
<keyword evidence="1" id="KW-0812">Transmembrane</keyword>
<dbReference type="AlphaFoldDB" id="A0A0H3GVA5"/>
<keyword evidence="2" id="KW-0378">Hydrolase</keyword>
<dbReference type="SUPFAM" id="SSF53474">
    <property type="entry name" value="alpha/beta-Hydrolases"/>
    <property type="match status" value="1"/>
</dbReference>
<feature type="transmembrane region" description="Helical" evidence="1">
    <location>
        <begin position="12"/>
        <end position="32"/>
    </location>
</feature>
<sequence>MMRLNIAPAPWPGAPVVVLSAGLGGGGGYWLAQRAALEEQYQLVSYDHNGTGENAGPLPAGYRPGSCSALCRRRGSPASRWWATPWGR</sequence>
<dbReference type="HOGENOM" id="CLU_2464959_0_0_6"/>
<dbReference type="EMBL" id="CP003200">
    <property type="protein sequence ID" value="AEW60609.1"/>
    <property type="molecule type" value="Genomic_DNA"/>
</dbReference>
<protein>
    <submittedName>
        <fullName evidence="2">Hydrolase</fullName>
    </submittedName>
</protein>
<dbReference type="InterPro" id="IPR029058">
    <property type="entry name" value="AB_hydrolase_fold"/>
</dbReference>
<dbReference type="GeneID" id="11846927"/>
<dbReference type="KEGG" id="kpm:KPHS_19110"/>
<dbReference type="STRING" id="1125630.KPHS_19110"/>
<dbReference type="PATRIC" id="fig|1125630.4.peg.1862"/>
<keyword evidence="1" id="KW-1133">Transmembrane helix</keyword>
<reference evidence="2 3" key="1">
    <citation type="journal article" date="2012" name="J. Bacteriol.">
        <title>Complete genome sequence of Klebsiella pneumoniae subsp. pneumoniae HS11286, a multidrug-resistant strain isolated from human sputum.</title>
        <authorList>
            <person name="Liu P."/>
            <person name="Li P."/>
            <person name="Jiang X."/>
            <person name="Bi D."/>
            <person name="Xie Y."/>
            <person name="Tai C."/>
            <person name="Deng Z."/>
            <person name="Rajakumar K."/>
            <person name="Ou H.Y."/>
        </authorList>
    </citation>
    <scope>NUCLEOTIDE SEQUENCE [LARGE SCALE GENOMIC DNA]</scope>
    <source>
        <strain evidence="2 3">HS11286</strain>
    </source>
</reference>
<dbReference type="Proteomes" id="UP000007841">
    <property type="component" value="Chromosome"/>
</dbReference>
<dbReference type="RefSeq" id="YP_005226211.1">
    <property type="nucleotide sequence ID" value="NC_016845.1"/>
</dbReference>
<organism evidence="2 3">
    <name type="scientific">Klebsiella pneumoniae subsp. pneumoniae (strain HS11286)</name>
    <dbReference type="NCBI Taxonomy" id="1125630"/>
    <lineage>
        <taxon>Bacteria</taxon>
        <taxon>Pseudomonadati</taxon>
        <taxon>Pseudomonadota</taxon>
        <taxon>Gammaproteobacteria</taxon>
        <taxon>Enterobacterales</taxon>
        <taxon>Enterobacteriaceae</taxon>
        <taxon>Klebsiella/Raoultella group</taxon>
        <taxon>Klebsiella</taxon>
        <taxon>Klebsiella pneumoniae complex</taxon>
    </lineage>
</organism>
<dbReference type="GO" id="GO:0016787">
    <property type="term" value="F:hydrolase activity"/>
    <property type="evidence" value="ECO:0007669"/>
    <property type="project" value="UniProtKB-KW"/>
</dbReference>
<name>A0A0H3GVA5_KLEPH</name>